<dbReference type="GO" id="GO:0008270">
    <property type="term" value="F:zinc ion binding"/>
    <property type="evidence" value="ECO:0007669"/>
    <property type="project" value="InterPro"/>
</dbReference>
<dbReference type="GO" id="GO:0005736">
    <property type="term" value="C:RNA polymerase I complex"/>
    <property type="evidence" value="ECO:0007669"/>
    <property type="project" value="TreeGrafter"/>
</dbReference>
<evidence type="ECO:0000313" key="7">
    <source>
        <dbReference type="Proteomes" id="UP000806378"/>
    </source>
</evidence>
<comment type="similarity">
    <text evidence="5">Belongs to the archaeal Rpo12/eukaryotic RPC10 RNA polymerase subunit family.</text>
</comment>
<dbReference type="SMART" id="SM00659">
    <property type="entry name" value="RPOLCX"/>
    <property type="match status" value="1"/>
</dbReference>
<dbReference type="GO" id="GO:0005665">
    <property type="term" value="C:RNA polymerase II, core complex"/>
    <property type="evidence" value="ECO:0007669"/>
    <property type="project" value="TreeGrafter"/>
</dbReference>
<evidence type="ECO:0000256" key="2">
    <source>
        <dbReference type="ARBA" id="ARBA00022723"/>
    </source>
</evidence>
<keyword evidence="2" id="KW-0479">Metal-binding</keyword>
<dbReference type="Gene3D" id="2.20.28.30">
    <property type="entry name" value="RNA polymerase ii, chain L"/>
    <property type="match status" value="1"/>
</dbReference>
<dbReference type="InterPro" id="IPR039747">
    <property type="entry name" value="RPABC4"/>
</dbReference>
<dbReference type="AlphaFoldDB" id="A0A8T0CIP3"/>
<keyword evidence="3" id="KW-0862">Zinc</keyword>
<comment type="subcellular location">
    <subcellularLocation>
        <location evidence="1">Nucleus</location>
    </subcellularLocation>
</comment>
<protein>
    <recommendedName>
        <fullName evidence="8">DNA-directed RNA polymerase subunit P</fullName>
    </recommendedName>
</protein>
<dbReference type="SUPFAM" id="SSF63393">
    <property type="entry name" value="RNA polymerase subunits"/>
    <property type="match status" value="1"/>
</dbReference>
<dbReference type="InterPro" id="IPR029040">
    <property type="entry name" value="RPABC4/Spt4"/>
</dbReference>
<evidence type="ECO:0000256" key="1">
    <source>
        <dbReference type="ARBA" id="ARBA00004123"/>
    </source>
</evidence>
<dbReference type="GO" id="GO:0003899">
    <property type="term" value="F:DNA-directed RNA polymerase activity"/>
    <property type="evidence" value="ECO:0007669"/>
    <property type="project" value="InterPro"/>
</dbReference>
<evidence type="ECO:0000256" key="4">
    <source>
        <dbReference type="ARBA" id="ARBA00023242"/>
    </source>
</evidence>
<dbReference type="InterPro" id="IPR006591">
    <property type="entry name" value="RNAP_P/RPABC4"/>
</dbReference>
<accession>A0A8T0CIP3</accession>
<dbReference type="GO" id="GO:0005666">
    <property type="term" value="C:RNA polymerase III complex"/>
    <property type="evidence" value="ECO:0007669"/>
    <property type="project" value="TreeGrafter"/>
</dbReference>
<dbReference type="EMBL" id="MU099827">
    <property type="protein sequence ID" value="KAF7845819.1"/>
    <property type="molecule type" value="Genomic_DNA"/>
</dbReference>
<dbReference type="OrthoDB" id="5585087at2759"/>
<dbReference type="Proteomes" id="UP000806378">
    <property type="component" value="Unassembled WGS sequence"/>
</dbReference>
<sequence>MANRESYTYPSNSGFGNDAMQGVSSAGVTVSYICGECASKVALSKNDPIRCSSCGHRVLYKERTKRMVQFEAR</sequence>
<keyword evidence="7" id="KW-1185">Reference proteome</keyword>
<reference evidence="6" key="1">
    <citation type="submission" date="2020-05" db="EMBL/GenBank/DDBJ databases">
        <title>WGS assembly of Corymbia citriodora subspecies variegata.</title>
        <authorList>
            <person name="Barry K."/>
            <person name="Hundley H."/>
            <person name="Shu S."/>
            <person name="Jenkins J."/>
            <person name="Grimwood J."/>
            <person name="Baten A."/>
        </authorList>
    </citation>
    <scope>NUCLEOTIDE SEQUENCE</scope>
    <source>
        <strain evidence="6">CV2-018</strain>
    </source>
</reference>
<evidence type="ECO:0008006" key="8">
    <source>
        <dbReference type="Google" id="ProtNLM"/>
    </source>
</evidence>
<keyword evidence="4" id="KW-0539">Nucleus</keyword>
<gene>
    <name evidence="6" type="ORF">BT93_L0456</name>
</gene>
<dbReference type="PANTHER" id="PTHR12056">
    <property type="entry name" value="DNA-DIRECTED RNA POLYMERASES I, II, AND III"/>
    <property type="match status" value="1"/>
</dbReference>
<proteinExistence type="inferred from homology"/>
<dbReference type="PANTHER" id="PTHR12056:SF2">
    <property type="entry name" value="GEO11084P1"/>
    <property type="match status" value="1"/>
</dbReference>
<dbReference type="Pfam" id="PF03604">
    <property type="entry name" value="Zn_ribbon_RPAB4"/>
    <property type="match status" value="1"/>
</dbReference>
<dbReference type="FunFam" id="2.20.28.30:FF:000003">
    <property type="entry name" value="DNA-directed RNA polymerases I, II, and III subunit RPABC4"/>
    <property type="match status" value="1"/>
</dbReference>
<dbReference type="GO" id="GO:0003677">
    <property type="term" value="F:DNA binding"/>
    <property type="evidence" value="ECO:0007669"/>
    <property type="project" value="InterPro"/>
</dbReference>
<dbReference type="GO" id="GO:0006351">
    <property type="term" value="P:DNA-templated transcription"/>
    <property type="evidence" value="ECO:0007669"/>
    <property type="project" value="InterPro"/>
</dbReference>
<evidence type="ECO:0000256" key="3">
    <source>
        <dbReference type="ARBA" id="ARBA00022833"/>
    </source>
</evidence>
<organism evidence="6 7">
    <name type="scientific">Corymbia citriodora subsp. variegata</name>
    <dbReference type="NCBI Taxonomy" id="360336"/>
    <lineage>
        <taxon>Eukaryota</taxon>
        <taxon>Viridiplantae</taxon>
        <taxon>Streptophyta</taxon>
        <taxon>Embryophyta</taxon>
        <taxon>Tracheophyta</taxon>
        <taxon>Spermatophyta</taxon>
        <taxon>Magnoliopsida</taxon>
        <taxon>eudicotyledons</taxon>
        <taxon>Gunneridae</taxon>
        <taxon>Pentapetalae</taxon>
        <taxon>rosids</taxon>
        <taxon>malvids</taxon>
        <taxon>Myrtales</taxon>
        <taxon>Myrtaceae</taxon>
        <taxon>Myrtoideae</taxon>
        <taxon>Eucalypteae</taxon>
        <taxon>Corymbia</taxon>
    </lineage>
</organism>
<evidence type="ECO:0000256" key="5">
    <source>
        <dbReference type="ARBA" id="ARBA00025770"/>
    </source>
</evidence>
<name>A0A8T0CIP3_CORYI</name>
<comment type="caution">
    <text evidence="6">The sequence shown here is derived from an EMBL/GenBank/DDBJ whole genome shotgun (WGS) entry which is preliminary data.</text>
</comment>
<dbReference type="Gramene" id="rna-gnl|WGS:JABURB|Cocit.L0456.1">
    <property type="protein sequence ID" value="cds-KAF7845819.1"/>
    <property type="gene ID" value="gene-BT93_L0456"/>
</dbReference>
<evidence type="ECO:0000313" key="6">
    <source>
        <dbReference type="EMBL" id="KAF7845819.1"/>
    </source>
</evidence>